<protein>
    <submittedName>
        <fullName evidence="4">ABC transporter</fullName>
    </submittedName>
</protein>
<reference evidence="5" key="2">
    <citation type="submission" date="2015-03" db="EMBL/GenBank/DDBJ databases">
        <title>Genome sequence of Paenibacillus beijingensis strain DSM 24997T.</title>
        <authorList>
            <person name="Kwak Y."/>
            <person name="Shin J.-H."/>
        </authorList>
    </citation>
    <scope>NUCLEOTIDE SEQUENCE [LARGE SCALE GENOMIC DNA]</scope>
    <source>
        <strain evidence="5">DSM 24997</strain>
    </source>
</reference>
<keyword evidence="1" id="KW-0547">Nucleotide-binding</keyword>
<dbReference type="PROSITE" id="PS50893">
    <property type="entry name" value="ABC_TRANSPORTER_2"/>
    <property type="match status" value="1"/>
</dbReference>
<reference evidence="4 5" key="1">
    <citation type="journal article" date="2015" name="J. Biotechnol.">
        <title>Complete genome sequence of Paenibacillus beijingensis 7188(T) (=DSM 24997(T)), a novel rhizobacterium from jujube garden soil.</title>
        <authorList>
            <person name="Kwak Y."/>
            <person name="Shin J.H."/>
        </authorList>
    </citation>
    <scope>NUCLEOTIDE SEQUENCE [LARGE SCALE GENOMIC DNA]</scope>
    <source>
        <strain evidence="4 5">DSM 24997</strain>
    </source>
</reference>
<keyword evidence="5" id="KW-1185">Reference proteome</keyword>
<dbReference type="PATRIC" id="fig|1126833.4.peg.3127"/>
<dbReference type="PANTHER" id="PTHR43158">
    <property type="entry name" value="SKFA PEPTIDE EXPORT ATP-BINDING PROTEIN SKFE"/>
    <property type="match status" value="1"/>
</dbReference>
<evidence type="ECO:0000313" key="5">
    <source>
        <dbReference type="Proteomes" id="UP000032633"/>
    </source>
</evidence>
<dbReference type="PROSITE" id="PS00211">
    <property type="entry name" value="ABC_TRANSPORTER_1"/>
    <property type="match status" value="1"/>
</dbReference>
<dbReference type="Pfam" id="PF00005">
    <property type="entry name" value="ABC_tran"/>
    <property type="match status" value="1"/>
</dbReference>
<sequence length="322" mass="36023">MRDNLAIHIEGVVQRRDRFKLGPLSLQVPQGCVTAIVGPNGSGKSSTFKLLLGLSKPDEGYLTMLGQRVDASDDAVLKRRIGYLSEEPFHQEDGMRGRQKADFVRQWYPDWNEILFNKLLSVFEVDPSLKLRRMSKGMRRKFELALIMAHEPELLLLDEPSSGLDPLAWKAMIDVFHRYMEPGTRTIVMATHIVEEVRRLADYIVFMHAGRVLGMYEKDELFSSWSRFFVETGSGLTAASGCAAAASEIPGGCQAEDAGGGVISLSTARPMEAERWLTEQGWTIRARRPMELDDIMEALIERDCREKRVPQGAGSPHRSGAG</sequence>
<name>A0A0D5NKR5_9BACL</name>
<dbReference type="InterPro" id="IPR003439">
    <property type="entry name" value="ABC_transporter-like_ATP-bd"/>
</dbReference>
<dbReference type="SMART" id="SM00382">
    <property type="entry name" value="AAA"/>
    <property type="match status" value="1"/>
</dbReference>
<feature type="domain" description="ABC transporter" evidence="3">
    <location>
        <begin position="1"/>
        <end position="234"/>
    </location>
</feature>
<dbReference type="InterPro" id="IPR027417">
    <property type="entry name" value="P-loop_NTPase"/>
</dbReference>
<gene>
    <name evidence="4" type="ORF">VN24_14310</name>
</gene>
<dbReference type="OrthoDB" id="2960217at2"/>
<dbReference type="AlphaFoldDB" id="A0A0D5NKR5"/>
<dbReference type="SUPFAM" id="SSF52540">
    <property type="entry name" value="P-loop containing nucleoside triphosphate hydrolases"/>
    <property type="match status" value="1"/>
</dbReference>
<evidence type="ECO:0000313" key="4">
    <source>
        <dbReference type="EMBL" id="AJY75523.1"/>
    </source>
</evidence>
<evidence type="ECO:0000256" key="2">
    <source>
        <dbReference type="ARBA" id="ARBA00022840"/>
    </source>
</evidence>
<dbReference type="CDD" id="cd03230">
    <property type="entry name" value="ABC_DR_subfamily_A"/>
    <property type="match status" value="1"/>
</dbReference>
<dbReference type="RefSeq" id="WP_045670952.1">
    <property type="nucleotide sequence ID" value="NZ_CP011058.1"/>
</dbReference>
<dbReference type="HOGENOM" id="CLU_000604_1_2_9"/>
<proteinExistence type="predicted"/>
<dbReference type="GO" id="GO:0016887">
    <property type="term" value="F:ATP hydrolysis activity"/>
    <property type="evidence" value="ECO:0007669"/>
    <property type="project" value="InterPro"/>
</dbReference>
<dbReference type="GO" id="GO:0005524">
    <property type="term" value="F:ATP binding"/>
    <property type="evidence" value="ECO:0007669"/>
    <property type="project" value="UniProtKB-KW"/>
</dbReference>
<dbReference type="InterPro" id="IPR003593">
    <property type="entry name" value="AAA+_ATPase"/>
</dbReference>
<organism evidence="4 5">
    <name type="scientific">Paenibacillus beijingensis</name>
    <dbReference type="NCBI Taxonomy" id="1126833"/>
    <lineage>
        <taxon>Bacteria</taxon>
        <taxon>Bacillati</taxon>
        <taxon>Bacillota</taxon>
        <taxon>Bacilli</taxon>
        <taxon>Bacillales</taxon>
        <taxon>Paenibacillaceae</taxon>
        <taxon>Paenibacillus</taxon>
    </lineage>
</organism>
<dbReference type="PANTHER" id="PTHR43158:SF2">
    <property type="entry name" value="SKFA PEPTIDE EXPORT ATP-BINDING PROTEIN SKFE"/>
    <property type="match status" value="1"/>
</dbReference>
<dbReference type="STRING" id="1126833.VN24_14310"/>
<dbReference type="KEGG" id="pbj:VN24_14310"/>
<dbReference type="EMBL" id="CP011058">
    <property type="protein sequence ID" value="AJY75523.1"/>
    <property type="molecule type" value="Genomic_DNA"/>
</dbReference>
<dbReference type="Gene3D" id="3.40.50.300">
    <property type="entry name" value="P-loop containing nucleotide triphosphate hydrolases"/>
    <property type="match status" value="1"/>
</dbReference>
<evidence type="ECO:0000259" key="3">
    <source>
        <dbReference type="PROSITE" id="PS50893"/>
    </source>
</evidence>
<dbReference type="InterPro" id="IPR017871">
    <property type="entry name" value="ABC_transporter-like_CS"/>
</dbReference>
<dbReference type="Proteomes" id="UP000032633">
    <property type="component" value="Chromosome"/>
</dbReference>
<keyword evidence="2" id="KW-0067">ATP-binding</keyword>
<evidence type="ECO:0000256" key="1">
    <source>
        <dbReference type="ARBA" id="ARBA00022741"/>
    </source>
</evidence>
<accession>A0A0D5NKR5</accession>